<dbReference type="PANTHER" id="PTHR43948:SF10">
    <property type="entry name" value="MRJ, ISOFORM E"/>
    <property type="match status" value="1"/>
</dbReference>
<dbReference type="Pfam" id="PF00595">
    <property type="entry name" value="PDZ"/>
    <property type="match status" value="1"/>
</dbReference>
<dbReference type="InterPro" id="IPR036869">
    <property type="entry name" value="J_dom_sf"/>
</dbReference>
<dbReference type="GO" id="GO:0051087">
    <property type="term" value="F:protein-folding chaperone binding"/>
    <property type="evidence" value="ECO:0007669"/>
    <property type="project" value="TreeGrafter"/>
</dbReference>
<dbReference type="CDD" id="cd00136">
    <property type="entry name" value="PDZ_canonical"/>
    <property type="match status" value="1"/>
</dbReference>
<dbReference type="AlphaFoldDB" id="A0A0M0K322"/>
<dbReference type="Pfam" id="PF00226">
    <property type="entry name" value="DnaJ"/>
    <property type="match status" value="1"/>
</dbReference>
<dbReference type="OrthoDB" id="10250354at2759"/>
<dbReference type="Gene3D" id="2.30.42.10">
    <property type="match status" value="2"/>
</dbReference>
<organism evidence="4 5">
    <name type="scientific">Chrysochromulina tobinii</name>
    <dbReference type="NCBI Taxonomy" id="1460289"/>
    <lineage>
        <taxon>Eukaryota</taxon>
        <taxon>Haptista</taxon>
        <taxon>Haptophyta</taxon>
        <taxon>Prymnesiophyceae</taxon>
        <taxon>Prymnesiales</taxon>
        <taxon>Chrysochromulinaceae</taxon>
        <taxon>Chrysochromulina</taxon>
    </lineage>
</organism>
<dbReference type="CDD" id="cd06257">
    <property type="entry name" value="DnaJ"/>
    <property type="match status" value="1"/>
</dbReference>
<sequence length="360" mass="36649">MRTARLLLFLAAVVLLLQPSSAQYRRSIPKRPGRDGATAASKGRDYYKILGVPRSADDRAIKKAFRKLSIQWHPDKNPDNKEEAQEKFKEIAAAYTVLSDAEQRKVYDQFGEEGLQGGGGGAGAAAGGIDPMEIFKQFFGGENPFGGMGGGGGNTNVKFSFGGGGGSPFGGMGGMGGSPFGGGGGGGSPFDGADGASAGAVPMPAESQLHQVRLVKPVSGGFGLKADGRNTIIGVTTGGVADKAGLRVGDVVFKVDGESLSHGKGALGTALSGSAHVLQVAYMKGEEGQAVEVKDFVQPTSGGLGIKVDPSNVISQISKGGAAHKDGRLRIGDKILFVNTQSLKAMKLADALKALGAAGA</sequence>
<dbReference type="PROSITE" id="PS50076">
    <property type="entry name" value="DNAJ_2"/>
    <property type="match status" value="1"/>
</dbReference>
<dbReference type="PRINTS" id="PR00625">
    <property type="entry name" value="JDOMAIN"/>
</dbReference>
<keyword evidence="5" id="KW-1185">Reference proteome</keyword>
<reference evidence="5" key="1">
    <citation type="journal article" date="2015" name="PLoS Genet.">
        <title>Genome Sequence and Transcriptome Analyses of Chrysochromulina tobin: Metabolic Tools for Enhanced Algal Fitness in the Prominent Order Prymnesiales (Haptophyceae).</title>
        <authorList>
            <person name="Hovde B.T."/>
            <person name="Deodato C.R."/>
            <person name="Hunsperger H.M."/>
            <person name="Ryken S.A."/>
            <person name="Yost W."/>
            <person name="Jha R.K."/>
            <person name="Patterson J."/>
            <person name="Monnat R.J. Jr."/>
            <person name="Barlow S.B."/>
            <person name="Starkenburg S.R."/>
            <person name="Cattolico R.A."/>
        </authorList>
    </citation>
    <scope>NUCLEOTIDE SEQUENCE</scope>
    <source>
        <strain evidence="5">CCMP291</strain>
    </source>
</reference>
<keyword evidence="1" id="KW-0732">Signal</keyword>
<dbReference type="GO" id="GO:0005634">
    <property type="term" value="C:nucleus"/>
    <property type="evidence" value="ECO:0007669"/>
    <property type="project" value="TreeGrafter"/>
</dbReference>
<accession>A0A0M0K322</accession>
<name>A0A0M0K322_9EUKA</name>
<evidence type="ECO:0000313" key="4">
    <source>
        <dbReference type="EMBL" id="KOO33271.1"/>
    </source>
</evidence>
<feature type="domain" description="PDZ" evidence="3">
    <location>
        <begin position="279"/>
        <end position="360"/>
    </location>
</feature>
<dbReference type="Gene3D" id="1.10.287.110">
    <property type="entry name" value="DnaJ domain"/>
    <property type="match status" value="1"/>
</dbReference>
<dbReference type="GO" id="GO:0051082">
    <property type="term" value="F:unfolded protein binding"/>
    <property type="evidence" value="ECO:0007669"/>
    <property type="project" value="TreeGrafter"/>
</dbReference>
<dbReference type="SUPFAM" id="SSF46565">
    <property type="entry name" value="Chaperone J-domain"/>
    <property type="match status" value="1"/>
</dbReference>
<gene>
    <name evidence="4" type="ORF">Ctob_006806</name>
</gene>
<dbReference type="GO" id="GO:0044183">
    <property type="term" value="F:protein folding chaperone"/>
    <property type="evidence" value="ECO:0007669"/>
    <property type="project" value="TreeGrafter"/>
</dbReference>
<comment type="caution">
    <text evidence="4">The sequence shown here is derived from an EMBL/GenBank/DDBJ whole genome shotgun (WGS) entry which is preliminary data.</text>
</comment>
<dbReference type="PANTHER" id="PTHR43948">
    <property type="entry name" value="DNAJ HOMOLOG SUBFAMILY B"/>
    <property type="match status" value="1"/>
</dbReference>
<dbReference type="SUPFAM" id="SSF50156">
    <property type="entry name" value="PDZ domain-like"/>
    <property type="match status" value="2"/>
</dbReference>
<dbReference type="PROSITE" id="PS50106">
    <property type="entry name" value="PDZ"/>
    <property type="match status" value="2"/>
</dbReference>
<feature type="domain" description="PDZ" evidence="3">
    <location>
        <begin position="211"/>
        <end position="262"/>
    </location>
</feature>
<feature type="chain" id="PRO_5005602433" evidence="1">
    <location>
        <begin position="23"/>
        <end position="360"/>
    </location>
</feature>
<feature type="non-terminal residue" evidence="4">
    <location>
        <position position="360"/>
    </location>
</feature>
<protein>
    <submittedName>
        <fullName evidence="4">DNAj-like subfamily b member 3-like protein</fullName>
    </submittedName>
</protein>
<dbReference type="InterPro" id="IPR036034">
    <property type="entry name" value="PDZ_sf"/>
</dbReference>
<feature type="domain" description="J" evidence="2">
    <location>
        <begin position="45"/>
        <end position="111"/>
    </location>
</feature>
<evidence type="ECO:0000256" key="1">
    <source>
        <dbReference type="SAM" id="SignalP"/>
    </source>
</evidence>
<evidence type="ECO:0000313" key="5">
    <source>
        <dbReference type="Proteomes" id="UP000037460"/>
    </source>
</evidence>
<dbReference type="SMART" id="SM00271">
    <property type="entry name" value="DnaJ"/>
    <property type="match status" value="1"/>
</dbReference>
<dbReference type="FunFam" id="1.10.287.110:FF:000106">
    <property type="entry name" value="Putative heat shock protein-like protein"/>
    <property type="match status" value="1"/>
</dbReference>
<evidence type="ECO:0000259" key="3">
    <source>
        <dbReference type="PROSITE" id="PS50106"/>
    </source>
</evidence>
<dbReference type="SMART" id="SM00228">
    <property type="entry name" value="PDZ"/>
    <property type="match status" value="2"/>
</dbReference>
<evidence type="ECO:0000259" key="2">
    <source>
        <dbReference type="PROSITE" id="PS50076"/>
    </source>
</evidence>
<dbReference type="InterPro" id="IPR041489">
    <property type="entry name" value="PDZ_6"/>
</dbReference>
<proteinExistence type="predicted"/>
<dbReference type="EMBL" id="JWZX01001559">
    <property type="protein sequence ID" value="KOO33271.1"/>
    <property type="molecule type" value="Genomic_DNA"/>
</dbReference>
<dbReference type="InterPro" id="IPR001623">
    <property type="entry name" value="DnaJ_domain"/>
</dbReference>
<dbReference type="InterPro" id="IPR001478">
    <property type="entry name" value="PDZ"/>
</dbReference>
<feature type="signal peptide" evidence="1">
    <location>
        <begin position="1"/>
        <end position="22"/>
    </location>
</feature>
<dbReference type="Proteomes" id="UP000037460">
    <property type="component" value="Unassembled WGS sequence"/>
</dbReference>
<dbReference type="GO" id="GO:0005737">
    <property type="term" value="C:cytoplasm"/>
    <property type="evidence" value="ECO:0007669"/>
    <property type="project" value="TreeGrafter"/>
</dbReference>
<dbReference type="Pfam" id="PF17820">
    <property type="entry name" value="PDZ_6"/>
    <property type="match status" value="1"/>
</dbReference>